<evidence type="ECO:0000313" key="2">
    <source>
        <dbReference type="Proteomes" id="UP000241074"/>
    </source>
</evidence>
<reference evidence="1 2" key="2">
    <citation type="submission" date="2018-03" db="EMBL/GenBank/DDBJ databases">
        <authorList>
            <person name="Keele B.F."/>
        </authorList>
    </citation>
    <scope>NUCLEOTIDE SEQUENCE [LARGE SCALE GENOMIC DNA]</scope>
    <source>
        <strain evidence="1 2">D13</strain>
        <plasmid evidence="2">Plasmid unnamed</plasmid>
    </source>
</reference>
<evidence type="ECO:0000313" key="1">
    <source>
        <dbReference type="EMBL" id="AVQ00249.1"/>
    </source>
</evidence>
<dbReference type="OrthoDB" id="8556159at2"/>
<protein>
    <submittedName>
        <fullName evidence="1">PRTRC system protein B</fullName>
    </submittedName>
</protein>
<name>A0A2P1PZH0_9GAMM</name>
<geneLocation type="plasmid" evidence="1">
    <name>unnamed</name>
</geneLocation>
<dbReference type="NCBIfam" id="TIGR03737">
    <property type="entry name" value="PRTRC_B"/>
    <property type="match status" value="1"/>
</dbReference>
<dbReference type="Proteomes" id="UP000241074">
    <property type="component" value="Plasmid unnamed"/>
</dbReference>
<proteinExistence type="predicted"/>
<dbReference type="InterPro" id="IPR032787">
    <property type="entry name" value="Prok-E2_D"/>
</dbReference>
<dbReference type="EMBL" id="CP027861">
    <property type="protein sequence ID" value="AVQ00249.1"/>
    <property type="molecule type" value="Genomic_DNA"/>
</dbReference>
<keyword evidence="2" id="KW-1185">Reference proteome</keyword>
<dbReference type="AlphaFoldDB" id="A0A2P1PZH0"/>
<accession>A0A2P1PZH0</accession>
<dbReference type="InterPro" id="IPR022280">
    <property type="entry name" value="PRTRC_protein-B"/>
</dbReference>
<gene>
    <name evidence="1" type="ORF">C7S18_23420</name>
</gene>
<dbReference type="Pfam" id="PF14460">
    <property type="entry name" value="Prok-E2_D"/>
    <property type="match status" value="1"/>
</dbReference>
<keyword evidence="1" id="KW-0614">Plasmid</keyword>
<reference evidence="1 2" key="1">
    <citation type="submission" date="2018-03" db="EMBL/GenBank/DDBJ databases">
        <title>Ahniella affigens gen. nov., sp. nov., a gammaproteobacterium isolated from sandy soil near a stream.</title>
        <authorList>
            <person name="Ko Y."/>
            <person name="Kim J.-H."/>
        </authorList>
    </citation>
    <scope>NUCLEOTIDE SEQUENCE [LARGE SCALE GENOMIC DNA]</scope>
    <source>
        <strain evidence="1 2">D13</strain>
        <plasmid evidence="2">Plasmid unnamed</plasmid>
    </source>
</reference>
<sequence>MPTSRSKSRSLLIDVDHRSALRHRADEIKTTHALFFHTIRDKLALVTAHTVTPDHRDAPVVGPGRTLTHQDEVEIIRILSGRRPQGPIAVYPDSLLFRDEEVVCWWLPPTRRAMHLMTHNGGLQHVDAQWPSLVALVRNRELFLAAVAGTNRPTGNTALFHAPIGNVDGMGRVCTGSARLPLAGDVADIDGWSSVVFDTAFTHVNHNGTLKAGSSKSKKGKRSEKLHADAEFWMDKTIYGNGIPDDWLNPLCANLGNWLNYMTSRHEQTGDRRR</sequence>
<dbReference type="KEGG" id="xba:C7S18_23420"/>
<dbReference type="RefSeq" id="WP_106894167.1">
    <property type="nucleotide sequence ID" value="NZ_CP027861.1"/>
</dbReference>
<organism evidence="1 2">
    <name type="scientific">Ahniella affigens</name>
    <dbReference type="NCBI Taxonomy" id="2021234"/>
    <lineage>
        <taxon>Bacteria</taxon>
        <taxon>Pseudomonadati</taxon>
        <taxon>Pseudomonadota</taxon>
        <taxon>Gammaproteobacteria</taxon>
        <taxon>Lysobacterales</taxon>
        <taxon>Rhodanobacteraceae</taxon>
        <taxon>Ahniella</taxon>
    </lineage>
</organism>